<organism evidence="3 4">
    <name type="scientific">Trypanosoma conorhini</name>
    <dbReference type="NCBI Taxonomy" id="83891"/>
    <lineage>
        <taxon>Eukaryota</taxon>
        <taxon>Discoba</taxon>
        <taxon>Euglenozoa</taxon>
        <taxon>Kinetoplastea</taxon>
        <taxon>Metakinetoplastina</taxon>
        <taxon>Trypanosomatida</taxon>
        <taxon>Trypanosomatidae</taxon>
        <taxon>Trypanosoma</taxon>
    </lineage>
</organism>
<dbReference type="Proteomes" id="UP000284403">
    <property type="component" value="Unassembled WGS sequence"/>
</dbReference>
<dbReference type="AlphaFoldDB" id="A0A3R7P6N8"/>
<dbReference type="OrthoDB" id="246931at2759"/>
<dbReference type="EMBL" id="MKKU01000398">
    <property type="protein sequence ID" value="RNF13600.1"/>
    <property type="molecule type" value="Genomic_DNA"/>
</dbReference>
<gene>
    <name evidence="3" type="ORF">Tco025E_06148</name>
</gene>
<keyword evidence="1" id="KW-0175">Coiled coil</keyword>
<proteinExistence type="predicted"/>
<feature type="compositionally biased region" description="Basic and acidic residues" evidence="2">
    <location>
        <begin position="230"/>
        <end position="240"/>
    </location>
</feature>
<dbReference type="GeneID" id="40319759"/>
<sequence>MKYVCSHGSPRASQNGVATSTRAATPTCSATILALQRANAALTQDLEQCLDILRGARAFTDEVERVIAAVPVFAAFMQRRMQALMLLQHGVFLENTAVLFQLWHKDREAMLDAFGREAHRAYDSYQCKVEGIVEQHEAELEEVQSEWRATLETVQEEVAELTRRLQSAEEDEKREAGHALLKKAAALIERKRRGGCHRATQTSQGASAVACQTTDVYRRPVAVQTIEEESQWRAEPKRADEEEEKEPEPLAAAPMTFPAGDPGMSAAPREDLRQQAKHDAVEIDMLRRELQQCRMAYAHEQEAAVTARANCAVLEDTLHAQVQENSFLRDALDRIEAGVFPPPAPLASYDSVTLLERLALVGNAGRNPSPQVNTAALDTPLCEASVAPAKWTE</sequence>
<feature type="coiled-coil region" evidence="1">
    <location>
        <begin position="269"/>
        <end position="303"/>
    </location>
</feature>
<reference evidence="3 4" key="1">
    <citation type="journal article" date="2018" name="BMC Genomics">
        <title>Genomic comparison of Trypanosoma conorhini and Trypanosoma rangeli to Trypanosoma cruzi strains of high and low virulence.</title>
        <authorList>
            <person name="Bradwell K.R."/>
            <person name="Koparde V.N."/>
            <person name="Matveyev A.V."/>
            <person name="Serrano M.G."/>
            <person name="Alves J.M."/>
            <person name="Parikh H."/>
            <person name="Huang B."/>
            <person name="Lee V."/>
            <person name="Espinosa-Alvarez O."/>
            <person name="Ortiz P.A."/>
            <person name="Costa-Martins A.G."/>
            <person name="Teixeira M.M."/>
            <person name="Buck G.A."/>
        </authorList>
    </citation>
    <scope>NUCLEOTIDE SEQUENCE [LARGE SCALE GENOMIC DNA]</scope>
    <source>
        <strain evidence="3 4">025E</strain>
    </source>
</reference>
<accession>A0A3R7P6N8</accession>
<feature type="coiled-coil region" evidence="1">
    <location>
        <begin position="133"/>
        <end position="171"/>
    </location>
</feature>
<evidence type="ECO:0000313" key="4">
    <source>
        <dbReference type="Proteomes" id="UP000284403"/>
    </source>
</evidence>
<evidence type="ECO:0000256" key="1">
    <source>
        <dbReference type="SAM" id="Coils"/>
    </source>
</evidence>
<keyword evidence="4" id="KW-1185">Reference proteome</keyword>
<dbReference type="RefSeq" id="XP_029226866.1">
    <property type="nucleotide sequence ID" value="XM_029373036.1"/>
</dbReference>
<comment type="caution">
    <text evidence="3">The sequence shown here is derived from an EMBL/GenBank/DDBJ whole genome shotgun (WGS) entry which is preliminary data.</text>
</comment>
<protein>
    <submittedName>
        <fullName evidence="3">Uncharacterized protein</fullName>
    </submittedName>
</protein>
<evidence type="ECO:0000313" key="3">
    <source>
        <dbReference type="EMBL" id="RNF13600.1"/>
    </source>
</evidence>
<name>A0A3R7P6N8_9TRYP</name>
<feature type="region of interest" description="Disordered" evidence="2">
    <location>
        <begin position="227"/>
        <end position="265"/>
    </location>
</feature>
<evidence type="ECO:0000256" key="2">
    <source>
        <dbReference type="SAM" id="MobiDB-lite"/>
    </source>
</evidence>